<comment type="domain">
    <text evidence="10">IleRS has two distinct active sites: one for aminoacylation and one for editing. The misactivated valine is translocated from the active site to the editing site, which sterically excludes the correctly activated isoleucine. The single editing site contains two valyl binding pockets, one specific for each substrate (Val-AMP or Val-tRNA(Ile)).</text>
</comment>
<dbReference type="GO" id="GO:0000049">
    <property type="term" value="F:tRNA binding"/>
    <property type="evidence" value="ECO:0007669"/>
    <property type="project" value="InterPro"/>
</dbReference>
<comment type="similarity">
    <text evidence="1 10">Belongs to the class-I aminoacyl-tRNA synthetase family. IleS type 1 subfamily.</text>
</comment>
<evidence type="ECO:0000256" key="10">
    <source>
        <dbReference type="HAMAP-Rule" id="MF_02002"/>
    </source>
</evidence>
<feature type="binding site" evidence="10">
    <location>
        <position position="602"/>
    </location>
    <ligand>
        <name>ATP</name>
        <dbReference type="ChEBI" id="CHEBI:30616"/>
    </ligand>
</feature>
<dbReference type="GO" id="GO:0006428">
    <property type="term" value="P:isoleucyl-tRNA aminoacylation"/>
    <property type="evidence" value="ECO:0007669"/>
    <property type="project" value="UniProtKB-UniRule"/>
</dbReference>
<dbReference type="InterPro" id="IPR013155">
    <property type="entry name" value="M/V/L/I-tRNA-synth_anticd-bd"/>
</dbReference>
<feature type="domain" description="Methionyl/Valyl/Leucyl/Isoleucyl-tRNA synthetase anticodon-binding" evidence="12">
    <location>
        <begin position="682"/>
        <end position="838"/>
    </location>
</feature>
<evidence type="ECO:0000256" key="6">
    <source>
        <dbReference type="ARBA" id="ARBA00022917"/>
    </source>
</evidence>
<dbReference type="NCBIfam" id="TIGR00392">
    <property type="entry name" value="ileS"/>
    <property type="match status" value="1"/>
</dbReference>
<evidence type="ECO:0000256" key="3">
    <source>
        <dbReference type="ARBA" id="ARBA00022598"/>
    </source>
</evidence>
<dbReference type="PROSITE" id="PS00178">
    <property type="entry name" value="AA_TRNA_LIGASE_I"/>
    <property type="match status" value="1"/>
</dbReference>
<dbReference type="AlphaFoldDB" id="A0A0E3ZD41"/>
<dbReference type="Gene3D" id="1.10.730.20">
    <property type="match status" value="1"/>
</dbReference>
<evidence type="ECO:0000259" key="11">
    <source>
        <dbReference type="Pfam" id="PF00133"/>
    </source>
</evidence>
<dbReference type="PRINTS" id="PR00984">
    <property type="entry name" value="TRNASYNTHILE"/>
</dbReference>
<evidence type="ECO:0000256" key="8">
    <source>
        <dbReference type="ARBA" id="ARBA00025217"/>
    </source>
</evidence>
<keyword evidence="5 10" id="KW-0067">ATP-binding</keyword>
<dbReference type="InterPro" id="IPR014729">
    <property type="entry name" value="Rossmann-like_a/b/a_fold"/>
</dbReference>
<dbReference type="EMBL" id="CP011280">
    <property type="protein sequence ID" value="AKC95996.1"/>
    <property type="molecule type" value="Genomic_DNA"/>
</dbReference>
<sequence>MMEIDYSKTLNLPKTSFKMKANLAQREGLQLRDWQKAKIYEKSIADKTKPVFFLHDGPPYANGDIHVGHAINKILKDIILKYKRMRGYNAPYIPGWDTHGLPIEWKIIQEKGEKVASMSVLDLRNECKKYALKQVEKQKKDFVRLGVLGDFDNPYITLKPEFEAEELRVFKEIYENGYVYKGLKPVYWSPTTETALAEAEIEYKNVTSPAIYVKMDMCQDGLDKIGLDKASIVIWTTTPWTLPANLGIALNKDFVYGVYKTEKGNLVVAKELAKQAFSKMGLDYELIKEFKGDLLENTHYKHPFIDRTGLVILADHVTLEAGTGCVHTAPGHGADDFIAGNKYNLGILSPVDDKGHMTYEAGKYEGLFYKKAEKQIVQDLLETGYILSVEEITHSYPHDWRSKKPIIFRATEQWFINIMDSDIRGNALKALDEIKFYPQWGKNRIKSMLEVRPDWTISRQRVWGVPIPIFYNKQNEIIYHSDIMDRIIAMVEKEGTDIWWKYSAKELIGEELLAKYNLNADEIRKERSILDVWFDSGVTHRSVVVQRGYKRPVDLYLEGSDQHRGWFQSSLLTSISSTKDKPYKQILTHGFVNDGQGRKMSKSIGNTIAPNDVINKYGADILRLWVSSVDYREDVRLSEDILNRTSDSYRKIRNTARYLLGNVSDFNINEDKVDYKDMLEIDRWALNRLERLKKKLEKLYDNFEFYNIFQEISYFCIIEMSSFYLDIIKDRLYCEYKTSLKRRSAQTVLAEILKILVRAISPVLSFTAEEIWEKMPEELKDSESVLLTSWIPVHEEYIDDKLEAKWEKLSALRKEVNKKIEERRQKGEIGLALDARVVLNIQNKDYEFVKEYSDWDLSDIFLVSQIAYETTPLENTEIEGVTVRIDRALGEKCQRCWKYSTEIGDSEFGQVTPRDAEVLRLMKQNGELNEKE</sequence>
<dbReference type="InterPro" id="IPR002301">
    <property type="entry name" value="Ile-tRNA-ligase"/>
</dbReference>
<dbReference type="Pfam" id="PF08264">
    <property type="entry name" value="Anticodon_1"/>
    <property type="match status" value="1"/>
</dbReference>
<dbReference type="SUPFAM" id="SSF52374">
    <property type="entry name" value="Nucleotidylyl transferase"/>
    <property type="match status" value="1"/>
</dbReference>
<evidence type="ECO:0000256" key="2">
    <source>
        <dbReference type="ARBA" id="ARBA00022490"/>
    </source>
</evidence>
<dbReference type="GO" id="GO:0002161">
    <property type="term" value="F:aminoacyl-tRNA deacylase activity"/>
    <property type="evidence" value="ECO:0007669"/>
    <property type="project" value="InterPro"/>
</dbReference>
<evidence type="ECO:0000259" key="12">
    <source>
        <dbReference type="Pfam" id="PF08264"/>
    </source>
</evidence>
<comment type="catalytic activity">
    <reaction evidence="9 10">
        <text>tRNA(Ile) + L-isoleucine + ATP = L-isoleucyl-tRNA(Ile) + AMP + diphosphate</text>
        <dbReference type="Rhea" id="RHEA:11060"/>
        <dbReference type="Rhea" id="RHEA-COMP:9666"/>
        <dbReference type="Rhea" id="RHEA-COMP:9695"/>
        <dbReference type="ChEBI" id="CHEBI:30616"/>
        <dbReference type="ChEBI" id="CHEBI:33019"/>
        <dbReference type="ChEBI" id="CHEBI:58045"/>
        <dbReference type="ChEBI" id="CHEBI:78442"/>
        <dbReference type="ChEBI" id="CHEBI:78528"/>
        <dbReference type="ChEBI" id="CHEBI:456215"/>
        <dbReference type="EC" id="6.1.1.5"/>
    </reaction>
</comment>
<comment type="function">
    <text evidence="8 10">Catalyzes the attachment of isoleucine to tRNA(Ile). As IleRS can inadvertently accommodate and process structurally similar amino acids such as valine, to avoid such errors it has two additional distinct tRNA(Ile)-dependent editing activities. One activity is designated as 'pretransfer' editing and involves the hydrolysis of activated Val-AMP. The other activity is designated 'posttransfer' editing and involves deacylation of mischarged Val-tRNA(Ile).</text>
</comment>
<comment type="subcellular location">
    <subcellularLocation>
        <location evidence="10">Cytoplasm</location>
    </subcellularLocation>
</comment>
<protein>
    <recommendedName>
        <fullName evidence="10">Isoleucine--tRNA ligase</fullName>
        <ecNumber evidence="10">6.1.1.5</ecNumber>
    </recommendedName>
    <alternativeName>
        <fullName evidence="10">Isoleucyl-tRNA synthetase</fullName>
        <shortName evidence="10">IleRS</shortName>
    </alternativeName>
</protein>
<evidence type="ECO:0000256" key="5">
    <source>
        <dbReference type="ARBA" id="ARBA00022840"/>
    </source>
</evidence>
<feature type="binding site" evidence="10">
    <location>
        <position position="558"/>
    </location>
    <ligand>
        <name>L-isoleucyl-5'-AMP</name>
        <dbReference type="ChEBI" id="CHEBI:178002"/>
    </ligand>
</feature>
<dbReference type="Gene3D" id="3.40.50.620">
    <property type="entry name" value="HUPs"/>
    <property type="match status" value="2"/>
</dbReference>
<dbReference type="InterPro" id="IPR023585">
    <property type="entry name" value="Ile-tRNA-ligase_type1"/>
</dbReference>
<accession>A0A0E3ZD41</accession>
<evidence type="ECO:0000313" key="14">
    <source>
        <dbReference type="Proteomes" id="UP000033103"/>
    </source>
</evidence>
<dbReference type="KEGG" id="sns:VC03_05860"/>
<evidence type="ECO:0000256" key="1">
    <source>
        <dbReference type="ARBA" id="ARBA00006887"/>
    </source>
</evidence>
<name>A0A0E3ZD41_9FUSO</name>
<dbReference type="PANTHER" id="PTHR42765">
    <property type="entry name" value="SOLEUCYL-TRNA SYNTHETASE"/>
    <property type="match status" value="1"/>
</dbReference>
<dbReference type="HOGENOM" id="CLU_001493_7_1_0"/>
<dbReference type="InterPro" id="IPR009008">
    <property type="entry name" value="Val/Leu/Ile-tRNA-synth_edit"/>
</dbReference>
<dbReference type="FunFam" id="3.40.50.620:FF:000152">
    <property type="entry name" value="Isoleucine--tRNA ligase"/>
    <property type="match status" value="1"/>
</dbReference>
<evidence type="ECO:0000256" key="7">
    <source>
        <dbReference type="ARBA" id="ARBA00023146"/>
    </source>
</evidence>
<dbReference type="GO" id="GO:0004822">
    <property type="term" value="F:isoleucine-tRNA ligase activity"/>
    <property type="evidence" value="ECO:0007669"/>
    <property type="project" value="UniProtKB-UniRule"/>
</dbReference>
<dbReference type="InterPro" id="IPR050081">
    <property type="entry name" value="Ile-tRNA_ligase"/>
</dbReference>
<dbReference type="SUPFAM" id="SSF50677">
    <property type="entry name" value="ValRS/IleRS/LeuRS editing domain"/>
    <property type="match status" value="1"/>
</dbReference>
<dbReference type="PANTHER" id="PTHR42765:SF1">
    <property type="entry name" value="ISOLEUCINE--TRNA LIGASE, MITOCHONDRIAL"/>
    <property type="match status" value="1"/>
</dbReference>
<evidence type="ECO:0000256" key="9">
    <source>
        <dbReference type="ARBA" id="ARBA00048359"/>
    </source>
</evidence>
<reference evidence="13 14" key="1">
    <citation type="journal article" date="2012" name="BMC Genomics">
        <title>Genomic sequence analysis and characterization of Sneathia amnii sp. nov.</title>
        <authorList>
            <consortium name="Vaginal Microbiome Consortium (additional members)"/>
            <person name="Harwich M.D.Jr."/>
            <person name="Serrano M.G."/>
            <person name="Fettweis J.M."/>
            <person name="Alves J.M."/>
            <person name="Reimers M.A."/>
            <person name="Buck G.A."/>
            <person name="Jefferson K.K."/>
        </authorList>
    </citation>
    <scope>NUCLEOTIDE SEQUENCE [LARGE SCALE GENOMIC DNA]</scope>
    <source>
        <strain evidence="13 14">SN35</strain>
    </source>
</reference>
<keyword evidence="3 10" id="KW-0436">Ligase</keyword>
<dbReference type="InterPro" id="IPR009080">
    <property type="entry name" value="tRNAsynth_Ia_anticodon-bd"/>
</dbReference>
<keyword evidence="4 10" id="KW-0547">Nucleotide-binding</keyword>
<dbReference type="EC" id="6.1.1.5" evidence="10"/>
<dbReference type="Gene3D" id="1.10.10.830">
    <property type="entry name" value="Ile-tRNA synthetase CP2 domain-like"/>
    <property type="match status" value="1"/>
</dbReference>
<dbReference type="SUPFAM" id="SSF47323">
    <property type="entry name" value="Anticodon-binding domain of a subclass of class I aminoacyl-tRNA synthetases"/>
    <property type="match status" value="1"/>
</dbReference>
<dbReference type="CDD" id="cd07960">
    <property type="entry name" value="Anticodon_Ia_Ile_BEm"/>
    <property type="match status" value="1"/>
</dbReference>
<evidence type="ECO:0000313" key="13">
    <source>
        <dbReference type="EMBL" id="AKC95996.1"/>
    </source>
</evidence>
<dbReference type="HAMAP" id="MF_02002">
    <property type="entry name" value="Ile_tRNA_synth_type1"/>
    <property type="match status" value="1"/>
</dbReference>
<organism evidence="13 14">
    <name type="scientific">Sneathia vaginalis</name>
    <dbReference type="NCBI Taxonomy" id="187101"/>
    <lineage>
        <taxon>Bacteria</taxon>
        <taxon>Fusobacteriati</taxon>
        <taxon>Fusobacteriota</taxon>
        <taxon>Fusobacteriia</taxon>
        <taxon>Fusobacteriales</taxon>
        <taxon>Leptotrichiaceae</taxon>
        <taxon>Sneathia</taxon>
    </lineage>
</organism>
<feature type="short sequence motif" description="'HIGH' region" evidence="10">
    <location>
        <begin position="59"/>
        <end position="69"/>
    </location>
</feature>
<dbReference type="InterPro" id="IPR002300">
    <property type="entry name" value="aa-tRNA-synth_Ia"/>
</dbReference>
<dbReference type="GO" id="GO:0005524">
    <property type="term" value="F:ATP binding"/>
    <property type="evidence" value="ECO:0007669"/>
    <property type="project" value="UniProtKB-UniRule"/>
</dbReference>
<dbReference type="OrthoDB" id="9810365at2"/>
<dbReference type="Proteomes" id="UP000033103">
    <property type="component" value="Chromosome"/>
</dbReference>
<feature type="domain" description="Aminoacyl-tRNA synthetase class Ia" evidence="11">
    <location>
        <begin position="32"/>
        <end position="638"/>
    </location>
</feature>
<proteinExistence type="inferred from homology"/>
<evidence type="ECO:0000256" key="4">
    <source>
        <dbReference type="ARBA" id="ARBA00022741"/>
    </source>
</evidence>
<keyword evidence="7 10" id="KW-0030">Aminoacyl-tRNA synthetase</keyword>
<dbReference type="CDD" id="cd00818">
    <property type="entry name" value="IleRS_core"/>
    <property type="match status" value="1"/>
</dbReference>
<dbReference type="PATRIC" id="fig|1069640.6.peg.1163"/>
<dbReference type="InterPro" id="IPR033708">
    <property type="entry name" value="Anticodon_Ile_BEm"/>
</dbReference>
<gene>
    <name evidence="10 13" type="primary">ileS</name>
    <name evidence="13" type="ORF">VC03_05860</name>
</gene>
<dbReference type="GO" id="GO:0005829">
    <property type="term" value="C:cytosol"/>
    <property type="evidence" value="ECO:0007669"/>
    <property type="project" value="TreeGrafter"/>
</dbReference>
<dbReference type="Pfam" id="PF00133">
    <property type="entry name" value="tRNA-synt_1"/>
    <property type="match status" value="1"/>
</dbReference>
<keyword evidence="6 10" id="KW-0648">Protein biosynthesis</keyword>
<keyword evidence="2 10" id="KW-0963">Cytoplasm</keyword>
<keyword evidence="14" id="KW-1185">Reference proteome</keyword>
<dbReference type="InterPro" id="IPR001412">
    <property type="entry name" value="aa-tRNA-synth_I_CS"/>
</dbReference>
<feature type="short sequence motif" description="'KMSKS' region" evidence="10">
    <location>
        <begin position="599"/>
        <end position="603"/>
    </location>
</feature>
<comment type="caution">
    <text evidence="10">Lacks conserved residue(s) required for the propagation of feature annotation.</text>
</comment>
<dbReference type="STRING" id="187101.VC03_05860"/>
<comment type="subunit">
    <text evidence="10">Monomer.</text>
</comment>